<reference evidence="4" key="1">
    <citation type="submission" date="2025-08" db="UniProtKB">
        <authorList>
            <consortium name="RefSeq"/>
        </authorList>
    </citation>
    <scope>IDENTIFICATION</scope>
</reference>
<accession>A0A6P3XJP6</accession>
<evidence type="ECO:0000313" key="3">
    <source>
        <dbReference type="Proteomes" id="UP000515204"/>
    </source>
</evidence>
<proteinExistence type="inferred from homology"/>
<organism evidence="3 4">
    <name type="scientific">Dinoponera quadriceps</name>
    <name type="common">South American ant</name>
    <dbReference type="NCBI Taxonomy" id="609295"/>
    <lineage>
        <taxon>Eukaryota</taxon>
        <taxon>Metazoa</taxon>
        <taxon>Ecdysozoa</taxon>
        <taxon>Arthropoda</taxon>
        <taxon>Hexapoda</taxon>
        <taxon>Insecta</taxon>
        <taxon>Pterygota</taxon>
        <taxon>Neoptera</taxon>
        <taxon>Endopterygota</taxon>
        <taxon>Hymenoptera</taxon>
        <taxon>Apocrita</taxon>
        <taxon>Aculeata</taxon>
        <taxon>Formicoidea</taxon>
        <taxon>Formicidae</taxon>
        <taxon>Ponerinae</taxon>
        <taxon>Ponerini</taxon>
        <taxon>Dinoponera</taxon>
    </lineage>
</organism>
<dbReference type="PANTHER" id="PTHR15665:SF1">
    <property type="entry name" value="PROTEIN ASTEROID HOMOLOG 1"/>
    <property type="match status" value="1"/>
</dbReference>
<dbReference type="InterPro" id="IPR029060">
    <property type="entry name" value="PIN-like_dom_sf"/>
</dbReference>
<dbReference type="InterPro" id="IPR026832">
    <property type="entry name" value="Asteroid"/>
</dbReference>
<dbReference type="AlphaFoldDB" id="A0A6P3XJP6"/>
<dbReference type="PANTHER" id="PTHR15665">
    <property type="entry name" value="ASTEROID PROTEIN"/>
    <property type="match status" value="1"/>
</dbReference>
<comment type="similarity">
    <text evidence="1">Belongs to the asteroid family.</text>
</comment>
<gene>
    <name evidence="4" type="primary">LOC106746390</name>
</gene>
<dbReference type="GeneID" id="106746390"/>
<dbReference type="OrthoDB" id="25987at2759"/>
<feature type="region of interest" description="Disordered" evidence="2">
    <location>
        <begin position="717"/>
        <end position="742"/>
    </location>
</feature>
<dbReference type="Gene3D" id="3.40.50.1010">
    <property type="entry name" value="5'-nuclease"/>
    <property type="match status" value="1"/>
</dbReference>
<protein>
    <submittedName>
        <fullName evidence="4">Protein asteroid-like isoform X2</fullName>
    </submittedName>
</protein>
<evidence type="ECO:0000313" key="4">
    <source>
        <dbReference type="RefSeq" id="XP_014478452.1"/>
    </source>
</evidence>
<feature type="compositionally biased region" description="Basic and acidic residues" evidence="2">
    <location>
        <begin position="722"/>
        <end position="742"/>
    </location>
</feature>
<dbReference type="SUPFAM" id="SSF88723">
    <property type="entry name" value="PIN domain-like"/>
    <property type="match status" value="1"/>
</dbReference>
<dbReference type="RefSeq" id="XP_014478452.1">
    <property type="nucleotide sequence ID" value="XM_014622966.1"/>
</dbReference>
<dbReference type="Proteomes" id="UP000515204">
    <property type="component" value="Unplaced"/>
</dbReference>
<evidence type="ECO:0000256" key="2">
    <source>
        <dbReference type="SAM" id="MobiDB-lite"/>
    </source>
</evidence>
<sequence>MGITNLTKFISINSEHLLVNYELHNTFLVIDGYNIIHMHKFYTNYNFTFGGDYDKFASCVSEFFDELLKCKVIPLVLFDGGDEDKKLKTKIIRAREKIRLASCYTYDKPSFKQQPELFSLHLTEVFKNVLRKKKIKYAKCIFEADDTIAAIARILKCPVLSNDSDFYISGSLYIPTYTLQNDIVRNSADDGYAKRCKIYKVEKLFHFYNGLNQSLLPLASVLLGNDYVEQRTFNNFFRHLKLPPVEQKMFNEQLRRIDATFNWLRRYSLNQAVIEILSRVPKEKRQYVLNIIETMINSYTDVPLSLLAILDVSAEKFSEKHMQDTSKPYKFEDNIDELIYIEETAYVTNISHREGIAEQEATNILKEIGLVSNESLVNNLPEWFIKDFKMCRYPGYFINLITRKWFIFSVLVEDYNYESSGIASLQILNVIYRLLMSEIDKEKTSMKFIARGENTRIKYYCLEGNDDMFGDKLPSLSNLRNIPITIRREILNTALGVTGENCMNDFPSAWKLYVAAMKYWIDQQKERPKLMYHIYSLLLAMLYDIIDLNIGVYRNLHIFQQKFGETIQNIQSARKIRNYRLEYSMNLTILDAIYAVSADDCMIAGSFFISNFEIDDELYLRPNKFNVTITHGFSEFQHCLNFSMHLNALLGYPYRPFNIEKLFNGTLLYNLCNNFKKRENVEAYINSILHNSPSLKRLFNILLSKFKSLSSNRTNVNKYKKQNSEYEKKQESAQENHEEKFV</sequence>
<keyword evidence="3" id="KW-1185">Reference proteome</keyword>
<evidence type="ECO:0000256" key="1">
    <source>
        <dbReference type="ARBA" id="ARBA00007398"/>
    </source>
</evidence>
<name>A0A6P3XJP6_DINQU</name>